<dbReference type="Pfam" id="PF13947">
    <property type="entry name" value="GUB_WAK_bind"/>
    <property type="match status" value="1"/>
</dbReference>
<dbReference type="AlphaFoldDB" id="A0AAV5FSJ1"/>
<keyword evidence="12 18" id="KW-0472">Membrane</keyword>
<evidence type="ECO:0000256" key="15">
    <source>
        <dbReference type="ARBA" id="ARBA00023180"/>
    </source>
</evidence>
<evidence type="ECO:0000259" key="20">
    <source>
        <dbReference type="PROSITE" id="PS50026"/>
    </source>
</evidence>
<keyword evidence="13 16" id="KW-1015">Disulfide bond</keyword>
<dbReference type="InterPro" id="IPR025287">
    <property type="entry name" value="WAK_GUB"/>
</dbReference>
<dbReference type="InterPro" id="IPR001881">
    <property type="entry name" value="EGF-like_Ca-bd_dom"/>
</dbReference>
<evidence type="ECO:0000256" key="18">
    <source>
        <dbReference type="SAM" id="Phobius"/>
    </source>
</evidence>
<dbReference type="InterPro" id="IPR000719">
    <property type="entry name" value="Prot_kinase_dom"/>
</dbReference>
<dbReference type="EMBL" id="BQKI01000095">
    <property type="protein sequence ID" value="GJN37700.1"/>
    <property type="molecule type" value="Genomic_DNA"/>
</dbReference>
<dbReference type="PROSITE" id="PS00108">
    <property type="entry name" value="PROTEIN_KINASE_ST"/>
    <property type="match status" value="1"/>
</dbReference>
<feature type="binding site" evidence="17">
    <location>
        <position position="466"/>
    </location>
    <ligand>
        <name>ATP</name>
        <dbReference type="ChEBI" id="CHEBI:30616"/>
    </ligand>
</feature>
<dbReference type="Pfam" id="PF00069">
    <property type="entry name" value="Pkinase"/>
    <property type="match status" value="1"/>
</dbReference>
<feature type="domain" description="EGF-like" evidence="20">
    <location>
        <begin position="316"/>
        <end position="348"/>
    </location>
</feature>
<dbReference type="Gene3D" id="1.10.510.10">
    <property type="entry name" value="Transferase(Phosphotransferase) domain 1"/>
    <property type="match status" value="1"/>
</dbReference>
<dbReference type="PROSITE" id="PS01187">
    <property type="entry name" value="EGF_CA"/>
    <property type="match status" value="1"/>
</dbReference>
<dbReference type="GO" id="GO:0005524">
    <property type="term" value="F:ATP binding"/>
    <property type="evidence" value="ECO:0007669"/>
    <property type="project" value="UniProtKB-UniRule"/>
</dbReference>
<dbReference type="Proteomes" id="UP001054889">
    <property type="component" value="Unassembled WGS sequence"/>
</dbReference>
<dbReference type="CDD" id="cd00054">
    <property type="entry name" value="EGF_CA"/>
    <property type="match status" value="1"/>
</dbReference>
<evidence type="ECO:0000256" key="6">
    <source>
        <dbReference type="ARBA" id="ARBA00022729"/>
    </source>
</evidence>
<dbReference type="InterPro" id="IPR018097">
    <property type="entry name" value="EGF_Ca-bd_CS"/>
</dbReference>
<dbReference type="Gene3D" id="3.30.200.20">
    <property type="entry name" value="Phosphorylase Kinase, domain 1"/>
    <property type="match status" value="1"/>
</dbReference>
<dbReference type="InterPro" id="IPR011009">
    <property type="entry name" value="Kinase-like_dom_sf"/>
</dbReference>
<evidence type="ECO:0000256" key="14">
    <source>
        <dbReference type="ARBA" id="ARBA00023170"/>
    </source>
</evidence>
<dbReference type="InterPro" id="IPR000152">
    <property type="entry name" value="EGF-type_Asp/Asn_hydroxyl_site"/>
</dbReference>
<evidence type="ECO:0000256" key="5">
    <source>
        <dbReference type="ARBA" id="ARBA00022692"/>
    </source>
</evidence>
<feature type="domain" description="Protein kinase" evidence="19">
    <location>
        <begin position="437"/>
        <end position="704"/>
    </location>
</feature>
<evidence type="ECO:0000256" key="2">
    <source>
        <dbReference type="ARBA" id="ARBA00022527"/>
    </source>
</evidence>
<dbReference type="GO" id="GO:0005886">
    <property type="term" value="C:plasma membrane"/>
    <property type="evidence" value="ECO:0007669"/>
    <property type="project" value="TreeGrafter"/>
</dbReference>
<dbReference type="FunFam" id="1.10.510.10:FF:000084">
    <property type="entry name" value="Wall-associated receptor kinase 2"/>
    <property type="match status" value="1"/>
</dbReference>
<keyword evidence="2" id="KW-0723">Serine/threonine-protein kinase</keyword>
<evidence type="ECO:0000256" key="16">
    <source>
        <dbReference type="PROSITE-ProRule" id="PRU00076"/>
    </source>
</evidence>
<keyword evidence="4" id="KW-0808">Transferase</keyword>
<dbReference type="PROSITE" id="PS00107">
    <property type="entry name" value="PROTEIN_KINASE_ATP"/>
    <property type="match status" value="1"/>
</dbReference>
<organism evidence="21 22">
    <name type="scientific">Eleusine coracana subsp. coracana</name>
    <dbReference type="NCBI Taxonomy" id="191504"/>
    <lineage>
        <taxon>Eukaryota</taxon>
        <taxon>Viridiplantae</taxon>
        <taxon>Streptophyta</taxon>
        <taxon>Embryophyta</taxon>
        <taxon>Tracheophyta</taxon>
        <taxon>Spermatophyta</taxon>
        <taxon>Magnoliopsida</taxon>
        <taxon>Liliopsida</taxon>
        <taxon>Poales</taxon>
        <taxon>Poaceae</taxon>
        <taxon>PACMAD clade</taxon>
        <taxon>Chloridoideae</taxon>
        <taxon>Cynodonteae</taxon>
        <taxon>Eleusininae</taxon>
        <taxon>Eleusine</taxon>
    </lineage>
</organism>
<evidence type="ECO:0000256" key="7">
    <source>
        <dbReference type="ARBA" id="ARBA00022737"/>
    </source>
</evidence>
<dbReference type="PROSITE" id="PS50011">
    <property type="entry name" value="PROTEIN_KINASE_DOM"/>
    <property type="match status" value="1"/>
</dbReference>
<dbReference type="GO" id="GO:0005509">
    <property type="term" value="F:calcium ion binding"/>
    <property type="evidence" value="ECO:0007669"/>
    <property type="project" value="InterPro"/>
</dbReference>
<dbReference type="CDD" id="cd14066">
    <property type="entry name" value="STKc_IRAK"/>
    <property type="match status" value="1"/>
</dbReference>
<dbReference type="InterPro" id="IPR049883">
    <property type="entry name" value="NOTCH1_EGF-like"/>
</dbReference>
<keyword evidence="14" id="KW-0675">Receptor</keyword>
<dbReference type="SUPFAM" id="SSF56112">
    <property type="entry name" value="Protein kinase-like (PK-like)"/>
    <property type="match status" value="1"/>
</dbReference>
<keyword evidence="5 18" id="KW-0812">Transmembrane</keyword>
<keyword evidence="9" id="KW-0418">Kinase</keyword>
<dbReference type="InterPro" id="IPR000742">
    <property type="entry name" value="EGF"/>
</dbReference>
<dbReference type="Gene3D" id="2.10.25.10">
    <property type="entry name" value="Laminin"/>
    <property type="match status" value="1"/>
</dbReference>
<evidence type="ECO:0000259" key="19">
    <source>
        <dbReference type="PROSITE" id="PS50011"/>
    </source>
</evidence>
<keyword evidence="7" id="KW-0677">Repeat</keyword>
<dbReference type="GO" id="GO:0030247">
    <property type="term" value="F:polysaccharide binding"/>
    <property type="evidence" value="ECO:0007669"/>
    <property type="project" value="InterPro"/>
</dbReference>
<evidence type="ECO:0000256" key="3">
    <source>
        <dbReference type="ARBA" id="ARBA00022536"/>
    </source>
</evidence>
<evidence type="ECO:0000256" key="12">
    <source>
        <dbReference type="ARBA" id="ARBA00023136"/>
    </source>
</evidence>
<dbReference type="SMART" id="SM00181">
    <property type="entry name" value="EGF"/>
    <property type="match status" value="2"/>
</dbReference>
<feature type="disulfide bond" evidence="16">
    <location>
        <begin position="320"/>
        <end position="330"/>
    </location>
</feature>
<comment type="caution">
    <text evidence="16">Lacks conserved residue(s) required for the propagation of feature annotation.</text>
</comment>
<evidence type="ECO:0000256" key="4">
    <source>
        <dbReference type="ARBA" id="ARBA00022679"/>
    </source>
</evidence>
<dbReference type="InterPro" id="IPR045274">
    <property type="entry name" value="WAK-like"/>
</dbReference>
<dbReference type="FunFam" id="2.10.25.10:FF:000009">
    <property type="entry name" value="Low-density lipoprotein receptor isoform 1"/>
    <property type="match status" value="1"/>
</dbReference>
<evidence type="ECO:0000256" key="10">
    <source>
        <dbReference type="ARBA" id="ARBA00022840"/>
    </source>
</evidence>
<dbReference type="GO" id="GO:0007166">
    <property type="term" value="P:cell surface receptor signaling pathway"/>
    <property type="evidence" value="ECO:0007669"/>
    <property type="project" value="InterPro"/>
</dbReference>
<protein>
    <recommendedName>
        <fullName evidence="23">Protein kinase domain-containing protein</fullName>
    </recommendedName>
</protein>
<keyword evidence="11 18" id="KW-1133">Transmembrane helix</keyword>
<evidence type="ECO:0000256" key="9">
    <source>
        <dbReference type="ARBA" id="ARBA00022777"/>
    </source>
</evidence>
<dbReference type="Pfam" id="PF07645">
    <property type="entry name" value="EGF_CA"/>
    <property type="match status" value="1"/>
</dbReference>
<comment type="caution">
    <text evidence="21">The sequence shown here is derived from an EMBL/GenBank/DDBJ whole genome shotgun (WGS) entry which is preliminary data.</text>
</comment>
<dbReference type="SMART" id="SM00179">
    <property type="entry name" value="EGF_CA"/>
    <property type="match status" value="1"/>
</dbReference>
<dbReference type="SMART" id="SM00220">
    <property type="entry name" value="S_TKc"/>
    <property type="match status" value="1"/>
</dbReference>
<dbReference type="PANTHER" id="PTHR27005:SF209">
    <property type="entry name" value="OS09G0561500 PROTEIN"/>
    <property type="match status" value="1"/>
</dbReference>
<evidence type="ECO:0000256" key="17">
    <source>
        <dbReference type="PROSITE-ProRule" id="PRU10141"/>
    </source>
</evidence>
<evidence type="ECO:0000256" key="1">
    <source>
        <dbReference type="ARBA" id="ARBA00004479"/>
    </source>
</evidence>
<name>A0AAV5FSJ1_ELECO</name>
<evidence type="ECO:0000256" key="11">
    <source>
        <dbReference type="ARBA" id="ARBA00022989"/>
    </source>
</evidence>
<keyword evidence="8 17" id="KW-0547">Nucleotide-binding</keyword>
<accession>A0AAV5FSJ1</accession>
<evidence type="ECO:0000313" key="22">
    <source>
        <dbReference type="Proteomes" id="UP001054889"/>
    </source>
</evidence>
<sequence>MPEPDRDENTDRGSINATTTCDACSCAGRVDLCGKAVTSCGDVDVPYPFGIGTNCSLPGFDLICDRTRLRLLLGNDSTLQVAHISLEDSTVHVVDRSGAVKITHYGPLDGNGTWVGLGSRNKGITFDVARHRNHLVVTGCNVQVTLLGDRRNVITGCSSFCAYEDILLLGNGTGLCTGIGCCETPVPIEIHNYTVELKYLNPNHDNNSKVPLADRHWFGRIADEIMLKRNQNMSAELTNSHLLPVPMVLDWVVAATPVVPGAKRGNSSCPTDTTKSACRSSHSSCNTVTNNYRTGYVCLCKDGYKGNPYLDDGCQDIDECALQGKCFGVCTNTAGGYECRCPRGARGDPNIPNGCTKSTLGLSIGLGVGSGAGLLLLAIGATFFTRGIKRRRDRLLRQQSFKQNRGHLLQQLVSQKADIAERMIISLVELDKATNNFDKTREIGGGGHGTVYKGILSDLHVVAIKKSKVAIQRETDEFINEVAILSQINHRNVVRLFGCCLETEVLILVYEFISNGTLYHHLHIDEPTSIPWDIRLRIATETARAIAYLHSTMSFPIIHRDIKSHNILLDGSLTAKVSNFGASRCIPPDQTGITTVIQGTLGYLDPMYYYTGRLTEKSDVYSFGVVLIELLTRKKPYAYRSSQDDSLVAHFTRLLKEDNLVQIIDPQIVEEGGKGVNKAAALASICVNLEADDRPTMRQVEMTLESIQSSSLQQVALPDLSSISNEKQLTVNYPIVQGHSDSSRQYSLEEEFLLSAKYPR</sequence>
<dbReference type="SUPFAM" id="SSF57196">
    <property type="entry name" value="EGF/Laminin"/>
    <property type="match status" value="1"/>
</dbReference>
<dbReference type="PANTHER" id="PTHR27005">
    <property type="entry name" value="WALL-ASSOCIATED RECEPTOR KINASE-LIKE 21"/>
    <property type="match status" value="1"/>
</dbReference>
<reference evidence="21" key="2">
    <citation type="submission" date="2021-12" db="EMBL/GenBank/DDBJ databases">
        <title>Resequencing data analysis of finger millet.</title>
        <authorList>
            <person name="Hatakeyama M."/>
            <person name="Aluri S."/>
            <person name="Balachadran M.T."/>
            <person name="Sivarajan S.R."/>
            <person name="Poveda L."/>
            <person name="Shimizu-Inatsugi R."/>
            <person name="Schlapbach R."/>
            <person name="Sreeman S.M."/>
            <person name="Shimizu K.K."/>
        </authorList>
    </citation>
    <scope>NUCLEOTIDE SEQUENCE</scope>
</reference>
<dbReference type="FunFam" id="3.30.200.20:FF:000043">
    <property type="entry name" value="Wall-associated receptor kinase 2"/>
    <property type="match status" value="1"/>
</dbReference>
<keyword evidence="3 16" id="KW-0245">EGF-like domain</keyword>
<evidence type="ECO:0008006" key="23">
    <source>
        <dbReference type="Google" id="ProtNLM"/>
    </source>
</evidence>
<dbReference type="PROSITE" id="PS00010">
    <property type="entry name" value="ASX_HYDROXYL"/>
    <property type="match status" value="1"/>
</dbReference>
<gene>
    <name evidence="21" type="primary">gb26681</name>
    <name evidence="21" type="ORF">PR202_gb26681</name>
</gene>
<dbReference type="GO" id="GO:0004674">
    <property type="term" value="F:protein serine/threonine kinase activity"/>
    <property type="evidence" value="ECO:0007669"/>
    <property type="project" value="UniProtKB-KW"/>
</dbReference>
<evidence type="ECO:0000256" key="8">
    <source>
        <dbReference type="ARBA" id="ARBA00022741"/>
    </source>
</evidence>
<proteinExistence type="predicted"/>
<keyword evidence="6" id="KW-0732">Signal</keyword>
<dbReference type="InterPro" id="IPR008271">
    <property type="entry name" value="Ser/Thr_kinase_AS"/>
</dbReference>
<dbReference type="InterPro" id="IPR017441">
    <property type="entry name" value="Protein_kinase_ATP_BS"/>
</dbReference>
<keyword evidence="15" id="KW-0325">Glycoprotein</keyword>
<dbReference type="PROSITE" id="PS50026">
    <property type="entry name" value="EGF_3"/>
    <property type="match status" value="1"/>
</dbReference>
<keyword evidence="10 17" id="KW-0067">ATP-binding</keyword>
<evidence type="ECO:0000313" key="21">
    <source>
        <dbReference type="EMBL" id="GJN37700.1"/>
    </source>
</evidence>
<evidence type="ECO:0000256" key="13">
    <source>
        <dbReference type="ARBA" id="ARBA00023157"/>
    </source>
</evidence>
<reference evidence="21" key="1">
    <citation type="journal article" date="2018" name="DNA Res.">
        <title>Multiple hybrid de novo genome assembly of finger millet, an orphan allotetraploid crop.</title>
        <authorList>
            <person name="Hatakeyama M."/>
            <person name="Aluri S."/>
            <person name="Balachadran M.T."/>
            <person name="Sivarajan S.R."/>
            <person name="Patrignani A."/>
            <person name="Gruter S."/>
            <person name="Poveda L."/>
            <person name="Shimizu-Inatsugi R."/>
            <person name="Baeten J."/>
            <person name="Francoijs K.J."/>
            <person name="Nataraja K.N."/>
            <person name="Reddy Y.A.N."/>
            <person name="Phadnis S."/>
            <person name="Ravikumar R.L."/>
            <person name="Schlapbach R."/>
            <person name="Sreeman S.M."/>
            <person name="Shimizu K.K."/>
        </authorList>
    </citation>
    <scope>NUCLEOTIDE SEQUENCE</scope>
</reference>
<comment type="subcellular location">
    <subcellularLocation>
        <location evidence="1">Membrane</location>
        <topology evidence="1">Single-pass type I membrane protein</topology>
    </subcellularLocation>
</comment>
<keyword evidence="22" id="KW-1185">Reference proteome</keyword>
<feature type="transmembrane region" description="Helical" evidence="18">
    <location>
        <begin position="360"/>
        <end position="384"/>
    </location>
</feature>